<evidence type="ECO:0000313" key="7">
    <source>
        <dbReference type="EMBL" id="TRX99982.1"/>
    </source>
</evidence>
<keyword evidence="3" id="KW-0547">Nucleotide-binding</keyword>
<reference evidence="7 8" key="1">
    <citation type="submission" date="2019-07" db="EMBL/GenBank/DDBJ databases">
        <title>Genome sequence of Acholeplasma laidlawii strain with increased resistance to erythromycin.</title>
        <authorList>
            <person name="Medvedeva E.S."/>
            <person name="Baranova N.B."/>
            <person name="Siniagina M.N."/>
            <person name="Mouzykantov A."/>
            <person name="Chernova O.A."/>
            <person name="Chernov V.M."/>
        </authorList>
    </citation>
    <scope>NUCLEOTIDE SEQUENCE [LARGE SCALE GENOMIC DNA]</scope>
    <source>
        <strain evidence="7 8">PG8REry</strain>
    </source>
</reference>
<dbReference type="Proteomes" id="UP000315938">
    <property type="component" value="Unassembled WGS sequence"/>
</dbReference>
<comment type="caution">
    <text evidence="7">The sequence shown here is derived from an EMBL/GenBank/DDBJ whole genome shotgun (WGS) entry which is preliminary data.</text>
</comment>
<evidence type="ECO:0000256" key="4">
    <source>
        <dbReference type="ARBA" id="ARBA00022801"/>
    </source>
</evidence>
<evidence type="ECO:0000256" key="2">
    <source>
        <dbReference type="ARBA" id="ARBA00018911"/>
    </source>
</evidence>
<name>A0A553IIE9_ACHLA</name>
<dbReference type="OMA" id="ILEMKYY"/>
<evidence type="ECO:0000256" key="5">
    <source>
        <dbReference type="ARBA" id="ARBA00032644"/>
    </source>
</evidence>
<evidence type="ECO:0000256" key="1">
    <source>
        <dbReference type="ARBA" id="ARBA00005582"/>
    </source>
</evidence>
<dbReference type="SUPFAM" id="SSF55811">
    <property type="entry name" value="Nudix"/>
    <property type="match status" value="1"/>
</dbReference>
<comment type="similarity">
    <text evidence="1">Belongs to the Nudix hydrolase family.</text>
</comment>
<dbReference type="GO" id="GO:0004081">
    <property type="term" value="F:bis(5'-nucleosyl)-tetraphosphatase (asymmetrical) activity"/>
    <property type="evidence" value="ECO:0007669"/>
    <property type="project" value="TreeGrafter"/>
</dbReference>
<dbReference type="InterPro" id="IPR015797">
    <property type="entry name" value="NUDIX_hydrolase-like_dom_sf"/>
</dbReference>
<dbReference type="PROSITE" id="PS00893">
    <property type="entry name" value="NUDIX_BOX"/>
    <property type="match status" value="1"/>
</dbReference>
<evidence type="ECO:0000259" key="6">
    <source>
        <dbReference type="PROSITE" id="PS51462"/>
    </source>
</evidence>
<accession>A0A553IIE9</accession>
<dbReference type="EMBL" id="VKID01000001">
    <property type="protein sequence ID" value="TRX99982.1"/>
    <property type="molecule type" value="Genomic_DNA"/>
</dbReference>
<sequence>MVKEVSAGAVVYTKVDDQYLFLMIQNKNGNHFSFPKGHVEKNESIMDTAKREVSEETGILYEIASNKMETITYLMPTGIYKDVYYFLGQALNHKITQQESEVLHAGWYNYDQVLKYLTYDNDKIAFIKLTKELNKDIK</sequence>
<dbReference type="PANTHER" id="PTHR21340:SF0">
    <property type="entry name" value="BIS(5'-NUCLEOSYL)-TETRAPHOSPHATASE [ASYMMETRICAL]"/>
    <property type="match status" value="1"/>
</dbReference>
<dbReference type="GO" id="GO:0000166">
    <property type="term" value="F:nucleotide binding"/>
    <property type="evidence" value="ECO:0007669"/>
    <property type="project" value="UniProtKB-KW"/>
</dbReference>
<organism evidence="7 8">
    <name type="scientific">Acholeplasma laidlawii</name>
    <dbReference type="NCBI Taxonomy" id="2148"/>
    <lineage>
        <taxon>Bacteria</taxon>
        <taxon>Bacillati</taxon>
        <taxon>Mycoplasmatota</taxon>
        <taxon>Mollicutes</taxon>
        <taxon>Acholeplasmatales</taxon>
        <taxon>Acholeplasmataceae</taxon>
        <taxon>Acholeplasma</taxon>
    </lineage>
</organism>
<dbReference type="PANTHER" id="PTHR21340">
    <property type="entry name" value="DIADENOSINE 5,5-P1,P4-TETRAPHOSPHATE PYROPHOSPHOHYDROLASE MUTT"/>
    <property type="match status" value="1"/>
</dbReference>
<dbReference type="InterPro" id="IPR000086">
    <property type="entry name" value="NUDIX_hydrolase_dom"/>
</dbReference>
<evidence type="ECO:0000256" key="3">
    <source>
        <dbReference type="ARBA" id="ARBA00022741"/>
    </source>
</evidence>
<dbReference type="InterPro" id="IPR020084">
    <property type="entry name" value="NUDIX_hydrolase_CS"/>
</dbReference>
<dbReference type="GO" id="GO:0006167">
    <property type="term" value="P:AMP biosynthetic process"/>
    <property type="evidence" value="ECO:0007669"/>
    <property type="project" value="TreeGrafter"/>
</dbReference>
<dbReference type="Gene3D" id="3.90.79.10">
    <property type="entry name" value="Nucleoside Triphosphate Pyrophosphohydrolase"/>
    <property type="match status" value="1"/>
</dbReference>
<dbReference type="AlphaFoldDB" id="A0A553IIE9"/>
<dbReference type="CDD" id="cd03428">
    <property type="entry name" value="NUDIX_Ap4A_Nudt2"/>
    <property type="match status" value="1"/>
</dbReference>
<dbReference type="RefSeq" id="WP_012242517.1">
    <property type="nucleotide sequence ID" value="NZ_JACAOE010000001.1"/>
</dbReference>
<proteinExistence type="inferred from homology"/>
<keyword evidence="4" id="KW-0378">Hydrolase</keyword>
<evidence type="ECO:0000313" key="8">
    <source>
        <dbReference type="Proteomes" id="UP000315938"/>
    </source>
</evidence>
<dbReference type="InterPro" id="IPR003565">
    <property type="entry name" value="Tetra_PHTase"/>
</dbReference>
<protein>
    <recommendedName>
        <fullName evidence="2">Bis(5'-nucleosyl)-tetraphosphatase [asymmetrical]</fullName>
    </recommendedName>
    <alternativeName>
        <fullName evidence="5">Diadenosine 5',5'''-P1,P4-tetraphosphate asymmetrical hydrolase</fullName>
    </alternativeName>
</protein>
<feature type="domain" description="Nudix hydrolase" evidence="6">
    <location>
        <begin position="2"/>
        <end position="132"/>
    </location>
</feature>
<dbReference type="InterPro" id="IPR051325">
    <property type="entry name" value="Nudix_hydrolase_domain"/>
</dbReference>
<dbReference type="GeneID" id="41338746"/>
<dbReference type="Pfam" id="PF00293">
    <property type="entry name" value="NUDIX"/>
    <property type="match status" value="1"/>
</dbReference>
<gene>
    <name evidence="7" type="ORF">FNV44_02770</name>
</gene>
<dbReference type="GO" id="GO:0006754">
    <property type="term" value="P:ATP biosynthetic process"/>
    <property type="evidence" value="ECO:0007669"/>
    <property type="project" value="TreeGrafter"/>
</dbReference>
<dbReference type="PROSITE" id="PS51462">
    <property type="entry name" value="NUDIX"/>
    <property type="match status" value="1"/>
</dbReference>